<dbReference type="CDD" id="cd00130">
    <property type="entry name" value="PAS"/>
    <property type="match status" value="1"/>
</dbReference>
<dbReference type="PROSITE" id="PS50112">
    <property type="entry name" value="PAS"/>
    <property type="match status" value="1"/>
</dbReference>
<dbReference type="InterPro" id="IPR035965">
    <property type="entry name" value="PAS-like_dom_sf"/>
</dbReference>
<evidence type="ECO:0000259" key="3">
    <source>
        <dbReference type="PROSITE" id="PS50046"/>
    </source>
</evidence>
<protein>
    <recommendedName>
        <fullName evidence="10">PAS domain S-box protein</fullName>
    </recommendedName>
</protein>
<keyword evidence="1" id="KW-1133">Transmembrane helix</keyword>
<dbReference type="GO" id="GO:0016020">
    <property type="term" value="C:membrane"/>
    <property type="evidence" value="ECO:0007669"/>
    <property type="project" value="UniProtKB-UniRule"/>
</dbReference>
<dbReference type="PROSITE" id="PS50924">
    <property type="entry name" value="MHYT"/>
    <property type="match status" value="1"/>
</dbReference>
<evidence type="ECO:0000259" key="4">
    <source>
        <dbReference type="PROSITE" id="PS50111"/>
    </source>
</evidence>
<dbReference type="Pfam" id="PF00015">
    <property type="entry name" value="MCPsignal"/>
    <property type="match status" value="1"/>
</dbReference>
<dbReference type="SMART" id="SM00283">
    <property type="entry name" value="MA"/>
    <property type="match status" value="1"/>
</dbReference>
<keyword evidence="2" id="KW-0807">Transducer</keyword>
<dbReference type="Proteomes" id="UP000222310">
    <property type="component" value="Unassembled WGS sequence"/>
</dbReference>
<feature type="transmembrane region" description="Helical" evidence="1">
    <location>
        <begin position="139"/>
        <end position="160"/>
    </location>
</feature>
<dbReference type="Pfam" id="PF01590">
    <property type="entry name" value="GAF"/>
    <property type="match status" value="1"/>
</dbReference>
<dbReference type="SMART" id="SM00086">
    <property type="entry name" value="PAC"/>
    <property type="match status" value="1"/>
</dbReference>
<keyword evidence="1" id="KW-0812">Transmembrane</keyword>
<dbReference type="PROSITE" id="PS50046">
    <property type="entry name" value="PHYTOCHROME_2"/>
    <property type="match status" value="1"/>
</dbReference>
<dbReference type="SUPFAM" id="SSF55785">
    <property type="entry name" value="PYP-like sensor domain (PAS domain)"/>
    <property type="match status" value="1"/>
</dbReference>
<sequence length="892" mass="97881">MTSIYDLRLVALSIFIAVFSSYTALDLAARVTAAKASAKVAWLIGGAMVMGIGIWSMHFVAMLAFSMAIPIAYDMLIVLVSMLPAVIASGGALFLVSRPVLSIWQLLVGGTLMGIGIASMHYIGMLAMRMQATATYNPVLFLLSIAIAIGASILALNIAFHLRTPTSTTDWLAKIGSAIVMGGAIAGMHYTGMAAVKFIPTNPAAISGLAKTNDSLTVLGISIATATFVILGFTLLTSFIDRRLSDQTKLLAQQEAQAKLSQLFTEITLKIRRSLKLDDVENTTVYEVRQALKTDRVIIYRFNADWSGIIIAESVGQGWTKTLGKTVNDPFREDYIEMYKNGRVRATNDIYAAGFTECHREILEGFQIKANLIAPIIHNNQLVGLLCAHECSTTRDWHKYEINLFKQLAIQVGIALEQASLVAELEHTQKVLRLRDRAIASASNAIFITDPRQPTNPIIFCNAALEKITGYSSDELLGCNYKFLQGYDTDPDTITELDEAMETSGECQVVLKTYRKDGSYFWCELTVSPVLDVFGQTINFVCVLVEITSRKETEEELKRSQQILQKQLLEIIADINEVLQGDLTVRSQVTTGEAGILANGINTIIYTLWEIVTQVQQIAYQMNVGVGENSALVQQVGDETLKQIEQVNYTLQELNNLNLWIQKVTDSAEQLHKIAVTTTNTAETAKTTMDLTAESMWNLQQANSQIGNKVNSLGDYSHKIYRVASTIRQIATQTNLLASDASIEATWMGDRGRSFAKVAEQIAQLAVQSSEATQEIEGVLSNVEMETSALLQAIELGTHKIGEKANIVQNTKLSLEDILKVSQQINHLVQSIFTATASQTETSQAMASYIEHITETLKYTADSSSTVSNSLQQTTEVAKQLQVYVSGFKTGE</sequence>
<feature type="domain" description="PAS" evidence="5">
    <location>
        <begin position="437"/>
        <end position="478"/>
    </location>
</feature>
<dbReference type="Gene3D" id="1.10.287.950">
    <property type="entry name" value="Methyl-accepting chemotaxis protein"/>
    <property type="match status" value="1"/>
</dbReference>
<organism evidence="8 9">
    <name type="scientific">Nostoc linckia z8</name>
    <dbReference type="NCBI Taxonomy" id="1628746"/>
    <lineage>
        <taxon>Bacteria</taxon>
        <taxon>Bacillati</taxon>
        <taxon>Cyanobacteriota</taxon>
        <taxon>Cyanophyceae</taxon>
        <taxon>Nostocales</taxon>
        <taxon>Nostocaceae</taxon>
        <taxon>Nostoc</taxon>
    </lineage>
</organism>
<reference evidence="8 9" key="1">
    <citation type="submission" date="2015-02" db="EMBL/GenBank/DDBJ databases">
        <title>Nostoc linckia genome annotation.</title>
        <authorList>
            <person name="Zhou Z."/>
        </authorList>
    </citation>
    <scope>NUCLEOTIDE SEQUENCE [LARGE SCALE GENOMIC DNA]</scope>
    <source>
        <strain evidence="9">z8</strain>
    </source>
</reference>
<feature type="transmembrane region" description="Helical" evidence="1">
    <location>
        <begin position="103"/>
        <end position="127"/>
    </location>
</feature>
<feature type="transmembrane region" description="Helical" evidence="1">
    <location>
        <begin position="216"/>
        <end position="240"/>
    </location>
</feature>
<feature type="domain" description="Methyl-accepting transducer" evidence="4">
    <location>
        <begin position="618"/>
        <end position="854"/>
    </location>
</feature>
<dbReference type="PROSITE" id="PS50111">
    <property type="entry name" value="CHEMOTAXIS_TRANSDUC_2"/>
    <property type="match status" value="1"/>
</dbReference>
<dbReference type="InterPro" id="IPR001610">
    <property type="entry name" value="PAC"/>
</dbReference>
<evidence type="ECO:0000259" key="5">
    <source>
        <dbReference type="PROSITE" id="PS50112"/>
    </source>
</evidence>
<gene>
    <name evidence="8" type="ORF">VF08_36235</name>
</gene>
<dbReference type="SUPFAM" id="SSF55781">
    <property type="entry name" value="GAF domain-like"/>
    <property type="match status" value="1"/>
</dbReference>
<name>A0A9Q6EHK4_NOSLI</name>
<dbReference type="PANTHER" id="PTHR35152:SF1">
    <property type="entry name" value="DOMAIN SIGNALLING PROTEIN, PUTATIVE (AFU_ORTHOLOGUE AFUA_5G11310)-RELATED"/>
    <property type="match status" value="1"/>
</dbReference>
<feature type="transmembrane region" description="Helical" evidence="1">
    <location>
        <begin position="76"/>
        <end position="97"/>
    </location>
</feature>
<dbReference type="EMBL" id="LAHD01000207">
    <property type="protein sequence ID" value="PHJ92921.1"/>
    <property type="molecule type" value="Genomic_DNA"/>
</dbReference>
<proteinExistence type="predicted"/>
<dbReference type="PROSITE" id="PS50113">
    <property type="entry name" value="PAC"/>
    <property type="match status" value="1"/>
</dbReference>
<feature type="domain" description="PAC" evidence="6">
    <location>
        <begin position="503"/>
        <end position="559"/>
    </location>
</feature>
<evidence type="ECO:0008006" key="10">
    <source>
        <dbReference type="Google" id="ProtNLM"/>
    </source>
</evidence>
<dbReference type="PANTHER" id="PTHR35152">
    <property type="entry name" value="DOMAIN SIGNALLING PROTEIN, PUTATIVE (AFU_ORTHOLOGUE AFUA_5G11310)-RELATED"/>
    <property type="match status" value="1"/>
</dbReference>
<dbReference type="AlphaFoldDB" id="A0A9Q6EHK4"/>
<feature type="domain" description="MHYT" evidence="7">
    <location>
        <begin position="5"/>
        <end position="199"/>
    </location>
</feature>
<feature type="transmembrane region" description="Helical" evidence="1">
    <location>
        <begin position="7"/>
        <end position="25"/>
    </location>
</feature>
<dbReference type="InterPro" id="IPR004089">
    <property type="entry name" value="MCPsignal_dom"/>
</dbReference>
<dbReference type="InterPro" id="IPR003018">
    <property type="entry name" value="GAF"/>
</dbReference>
<dbReference type="Pfam" id="PF03707">
    <property type="entry name" value="MHYT"/>
    <property type="match status" value="3"/>
</dbReference>
<evidence type="ECO:0000259" key="7">
    <source>
        <dbReference type="PROSITE" id="PS50924"/>
    </source>
</evidence>
<dbReference type="SMART" id="SM00065">
    <property type="entry name" value="GAF"/>
    <property type="match status" value="1"/>
</dbReference>
<comment type="caution">
    <text evidence="8">The sequence shown here is derived from an EMBL/GenBank/DDBJ whole genome shotgun (WGS) entry which is preliminary data.</text>
</comment>
<dbReference type="SUPFAM" id="SSF58104">
    <property type="entry name" value="Methyl-accepting chemotaxis protein (MCP) signaling domain"/>
    <property type="match status" value="1"/>
</dbReference>
<dbReference type="InterPro" id="IPR005330">
    <property type="entry name" value="MHYT_dom"/>
</dbReference>
<feature type="transmembrane region" description="Helical" evidence="1">
    <location>
        <begin position="172"/>
        <end position="196"/>
    </location>
</feature>
<dbReference type="InterPro" id="IPR029016">
    <property type="entry name" value="GAF-like_dom_sf"/>
</dbReference>
<dbReference type="Pfam" id="PF13426">
    <property type="entry name" value="PAS_9"/>
    <property type="match status" value="1"/>
</dbReference>
<dbReference type="InterPro" id="IPR000700">
    <property type="entry name" value="PAS-assoc_C"/>
</dbReference>
<evidence type="ECO:0000256" key="1">
    <source>
        <dbReference type="PROSITE-ProRule" id="PRU00244"/>
    </source>
</evidence>
<dbReference type="Gene3D" id="3.30.450.20">
    <property type="entry name" value="PAS domain"/>
    <property type="match status" value="1"/>
</dbReference>
<dbReference type="InterPro" id="IPR016132">
    <property type="entry name" value="Phyto_chromo_attachment"/>
</dbReference>
<dbReference type="NCBIfam" id="TIGR00229">
    <property type="entry name" value="sensory_box"/>
    <property type="match status" value="1"/>
</dbReference>
<evidence type="ECO:0000259" key="6">
    <source>
        <dbReference type="PROSITE" id="PS50113"/>
    </source>
</evidence>
<dbReference type="GO" id="GO:0007165">
    <property type="term" value="P:signal transduction"/>
    <property type="evidence" value="ECO:0007669"/>
    <property type="project" value="UniProtKB-KW"/>
</dbReference>
<dbReference type="InterPro" id="IPR000014">
    <property type="entry name" value="PAS"/>
</dbReference>
<accession>A0A9Q6EHK4</accession>
<evidence type="ECO:0000313" key="8">
    <source>
        <dbReference type="EMBL" id="PHJ92921.1"/>
    </source>
</evidence>
<feature type="domain" description="Phytochrome chromophore attachment site" evidence="3">
    <location>
        <begin position="276"/>
        <end position="411"/>
    </location>
</feature>
<feature type="transmembrane region" description="Helical" evidence="1">
    <location>
        <begin position="40"/>
        <end position="64"/>
    </location>
</feature>
<evidence type="ECO:0000256" key="2">
    <source>
        <dbReference type="PROSITE-ProRule" id="PRU00284"/>
    </source>
</evidence>
<keyword evidence="1" id="KW-0472">Membrane</keyword>
<dbReference type="Gene3D" id="3.30.450.40">
    <property type="match status" value="1"/>
</dbReference>
<evidence type="ECO:0000313" key="9">
    <source>
        <dbReference type="Proteomes" id="UP000222310"/>
    </source>
</evidence>